<organism evidence="2 3">
    <name type="scientific">Pontibacter toksunensis</name>
    <dbReference type="NCBI Taxonomy" id="1332631"/>
    <lineage>
        <taxon>Bacteria</taxon>
        <taxon>Pseudomonadati</taxon>
        <taxon>Bacteroidota</taxon>
        <taxon>Cytophagia</taxon>
        <taxon>Cytophagales</taxon>
        <taxon>Hymenobacteraceae</taxon>
        <taxon>Pontibacter</taxon>
    </lineage>
</organism>
<proteinExistence type="predicted"/>
<dbReference type="RefSeq" id="WP_377484632.1">
    <property type="nucleotide sequence ID" value="NZ_JBHUOX010000007.1"/>
</dbReference>
<accession>A0ABW6BVK9</accession>
<keyword evidence="3" id="KW-1185">Reference proteome</keyword>
<dbReference type="EMBL" id="JBHUOX010000007">
    <property type="protein sequence ID" value="MFD3001002.1"/>
    <property type="molecule type" value="Genomic_DNA"/>
</dbReference>
<feature type="chain" id="PRO_5047423797" description="Lipoprotein" evidence="1">
    <location>
        <begin position="23"/>
        <end position="283"/>
    </location>
</feature>
<evidence type="ECO:0000313" key="3">
    <source>
        <dbReference type="Proteomes" id="UP001597641"/>
    </source>
</evidence>
<feature type="signal peptide" evidence="1">
    <location>
        <begin position="1"/>
        <end position="22"/>
    </location>
</feature>
<comment type="caution">
    <text evidence="2">The sequence shown here is derived from an EMBL/GenBank/DDBJ whole genome shotgun (WGS) entry which is preliminary data.</text>
</comment>
<name>A0ABW6BVK9_9BACT</name>
<dbReference type="Proteomes" id="UP001597641">
    <property type="component" value="Unassembled WGS sequence"/>
</dbReference>
<evidence type="ECO:0000256" key="1">
    <source>
        <dbReference type="SAM" id="SignalP"/>
    </source>
</evidence>
<gene>
    <name evidence="2" type="ORF">ACFS7Z_11555</name>
</gene>
<sequence length="283" mass="31292">MAPFRFLLLLSPLLLFSCNKQQSETSSAPPSDHEHIAQVEAVQLTTETEAAKQATATFVLDTTGLSPEPDTPLKLLLEGTFHKGEVWRGAEKRQWLGLYHKNGDYVLRPASLQVKTVEDPVVDNEGVLSGRKVVAADANALFLLTGMDNIKAGEIDTAVISRTTLAANKDLKYSFKGRDYFIQSYGDSTQSSTGEYSYRNYGWKAVGRKGGKKIEQTLAEDESFDDSIYVLLWAGDLDRDGIPDLLLDLANHYNVSRYTLFLSSKAEHGKLYRKAAVFEAVGC</sequence>
<evidence type="ECO:0008006" key="4">
    <source>
        <dbReference type="Google" id="ProtNLM"/>
    </source>
</evidence>
<keyword evidence="1" id="KW-0732">Signal</keyword>
<protein>
    <recommendedName>
        <fullName evidence="4">Lipoprotein</fullName>
    </recommendedName>
</protein>
<reference evidence="3" key="1">
    <citation type="journal article" date="2019" name="Int. J. Syst. Evol. Microbiol.">
        <title>The Global Catalogue of Microorganisms (GCM) 10K type strain sequencing project: providing services to taxonomists for standard genome sequencing and annotation.</title>
        <authorList>
            <consortium name="The Broad Institute Genomics Platform"/>
            <consortium name="The Broad Institute Genome Sequencing Center for Infectious Disease"/>
            <person name="Wu L."/>
            <person name="Ma J."/>
        </authorList>
    </citation>
    <scope>NUCLEOTIDE SEQUENCE [LARGE SCALE GENOMIC DNA]</scope>
    <source>
        <strain evidence="3">KCTC 23984</strain>
    </source>
</reference>
<dbReference type="PROSITE" id="PS51257">
    <property type="entry name" value="PROKAR_LIPOPROTEIN"/>
    <property type="match status" value="1"/>
</dbReference>
<evidence type="ECO:0000313" key="2">
    <source>
        <dbReference type="EMBL" id="MFD3001002.1"/>
    </source>
</evidence>